<gene>
    <name evidence="11" type="ORF">EBAPG3_005305</name>
</gene>
<dbReference type="RefSeq" id="WP_004177315.1">
    <property type="nucleotide sequence ID" value="NZ_CP021106.3"/>
</dbReference>
<dbReference type="CDD" id="cd18773">
    <property type="entry name" value="PDC1_HK_sensor"/>
    <property type="match status" value="1"/>
</dbReference>
<evidence type="ECO:0000313" key="11">
    <source>
        <dbReference type="EMBL" id="ARO89031.1"/>
    </source>
</evidence>
<name>A0A1W6STA0_9PROT</name>
<keyword evidence="3" id="KW-1003">Cell membrane</keyword>
<dbReference type="Gene3D" id="3.30.70.270">
    <property type="match status" value="1"/>
</dbReference>
<dbReference type="SMART" id="SM00304">
    <property type="entry name" value="HAMP"/>
    <property type="match status" value="1"/>
</dbReference>
<dbReference type="PROSITE" id="PS50885">
    <property type="entry name" value="HAMP"/>
    <property type="match status" value="1"/>
</dbReference>
<dbReference type="InterPro" id="IPR029787">
    <property type="entry name" value="Nucleotide_cyclase"/>
</dbReference>
<dbReference type="GO" id="GO:1902201">
    <property type="term" value="P:negative regulation of bacterial-type flagellum-dependent cell motility"/>
    <property type="evidence" value="ECO:0007669"/>
    <property type="project" value="TreeGrafter"/>
</dbReference>
<dbReference type="Proteomes" id="UP000012179">
    <property type="component" value="Chromosome"/>
</dbReference>
<dbReference type="EC" id="2.7.7.65" evidence="2"/>
<dbReference type="PANTHER" id="PTHR45138">
    <property type="entry name" value="REGULATORY COMPONENTS OF SENSORY TRANSDUCTION SYSTEM"/>
    <property type="match status" value="1"/>
</dbReference>
<dbReference type="PANTHER" id="PTHR45138:SF9">
    <property type="entry name" value="DIGUANYLATE CYCLASE DGCM-RELATED"/>
    <property type="match status" value="1"/>
</dbReference>
<feature type="domain" description="GGDEF" evidence="10">
    <location>
        <begin position="406"/>
        <end position="538"/>
    </location>
</feature>
<feature type="transmembrane region" description="Helical" evidence="8">
    <location>
        <begin position="283"/>
        <end position="303"/>
    </location>
</feature>
<evidence type="ECO:0000256" key="1">
    <source>
        <dbReference type="ARBA" id="ARBA00004651"/>
    </source>
</evidence>
<reference evidence="11 12" key="1">
    <citation type="journal article" date="2015" name="Int. J. Syst. Evol. Microbiol.">
        <title>Nitrosospira lacus sp. nov., a psychrotolerant, ammonia-oxidizing bacterium from sandy lake sediment.</title>
        <authorList>
            <person name="Urakawa H."/>
            <person name="Garcia J.C."/>
            <person name="Nielsen J.L."/>
            <person name="Le V.Q."/>
            <person name="Kozlowski J.A."/>
            <person name="Stein L.Y."/>
            <person name="Lim C.K."/>
            <person name="Pommerening-Roser A."/>
            <person name="Martens-Habbena W."/>
            <person name="Stahl D.A."/>
            <person name="Klotz M.G."/>
        </authorList>
    </citation>
    <scope>NUCLEOTIDE SEQUENCE [LARGE SCALE GENOMIC DNA]</scope>
    <source>
        <strain evidence="11 12">APG3</strain>
    </source>
</reference>
<dbReference type="SUPFAM" id="SSF158472">
    <property type="entry name" value="HAMP domain-like"/>
    <property type="match status" value="1"/>
</dbReference>
<dbReference type="FunFam" id="3.30.70.270:FF:000001">
    <property type="entry name" value="Diguanylate cyclase domain protein"/>
    <property type="match status" value="1"/>
</dbReference>
<accession>A0A1W6STA0</accession>
<dbReference type="InterPro" id="IPR043128">
    <property type="entry name" value="Rev_trsase/Diguanyl_cyclase"/>
</dbReference>
<proteinExistence type="predicted"/>
<evidence type="ECO:0000256" key="4">
    <source>
        <dbReference type="ARBA" id="ARBA00022692"/>
    </source>
</evidence>
<evidence type="ECO:0000256" key="7">
    <source>
        <dbReference type="ARBA" id="ARBA00034247"/>
    </source>
</evidence>
<evidence type="ECO:0000256" key="8">
    <source>
        <dbReference type="SAM" id="Phobius"/>
    </source>
</evidence>
<organism evidence="11 12">
    <name type="scientific">Nitrosospira lacus</name>
    <dbReference type="NCBI Taxonomy" id="1288494"/>
    <lineage>
        <taxon>Bacteria</taxon>
        <taxon>Pseudomonadati</taxon>
        <taxon>Pseudomonadota</taxon>
        <taxon>Betaproteobacteria</taxon>
        <taxon>Nitrosomonadales</taxon>
        <taxon>Nitrosomonadaceae</taxon>
        <taxon>Nitrosospira</taxon>
    </lineage>
</organism>
<dbReference type="GO" id="GO:0005886">
    <property type="term" value="C:plasma membrane"/>
    <property type="evidence" value="ECO:0007669"/>
    <property type="project" value="UniProtKB-SubCell"/>
</dbReference>
<dbReference type="CDD" id="cd01949">
    <property type="entry name" value="GGDEF"/>
    <property type="match status" value="1"/>
</dbReference>
<evidence type="ECO:0000259" key="9">
    <source>
        <dbReference type="PROSITE" id="PS50885"/>
    </source>
</evidence>
<dbReference type="PROSITE" id="PS50887">
    <property type="entry name" value="GGDEF"/>
    <property type="match status" value="1"/>
</dbReference>
<keyword evidence="5 8" id="KW-1133">Transmembrane helix</keyword>
<dbReference type="NCBIfam" id="TIGR00254">
    <property type="entry name" value="GGDEF"/>
    <property type="match status" value="1"/>
</dbReference>
<dbReference type="InterPro" id="IPR050469">
    <property type="entry name" value="Diguanylate_Cyclase"/>
</dbReference>
<dbReference type="EMBL" id="CP021106">
    <property type="protein sequence ID" value="ARO89031.1"/>
    <property type="molecule type" value="Genomic_DNA"/>
</dbReference>
<comment type="catalytic activity">
    <reaction evidence="7">
        <text>2 GTP = 3',3'-c-di-GMP + 2 diphosphate</text>
        <dbReference type="Rhea" id="RHEA:24898"/>
        <dbReference type="ChEBI" id="CHEBI:33019"/>
        <dbReference type="ChEBI" id="CHEBI:37565"/>
        <dbReference type="ChEBI" id="CHEBI:58805"/>
        <dbReference type="EC" id="2.7.7.65"/>
    </reaction>
</comment>
<dbReference type="InterPro" id="IPR000160">
    <property type="entry name" value="GGDEF_dom"/>
</dbReference>
<evidence type="ECO:0000256" key="6">
    <source>
        <dbReference type="ARBA" id="ARBA00023136"/>
    </source>
</evidence>
<protein>
    <recommendedName>
        <fullName evidence="2">diguanylate cyclase</fullName>
        <ecNumber evidence="2">2.7.7.65</ecNumber>
    </recommendedName>
</protein>
<dbReference type="SUPFAM" id="SSF55073">
    <property type="entry name" value="Nucleotide cyclase"/>
    <property type="match status" value="1"/>
</dbReference>
<dbReference type="GO" id="GO:0007165">
    <property type="term" value="P:signal transduction"/>
    <property type="evidence" value="ECO:0007669"/>
    <property type="project" value="InterPro"/>
</dbReference>
<feature type="domain" description="HAMP" evidence="9">
    <location>
        <begin position="304"/>
        <end position="356"/>
    </location>
</feature>
<dbReference type="GO" id="GO:0052621">
    <property type="term" value="F:diguanylate cyclase activity"/>
    <property type="evidence" value="ECO:0007669"/>
    <property type="project" value="UniProtKB-EC"/>
</dbReference>
<dbReference type="SMART" id="SM00267">
    <property type="entry name" value="GGDEF"/>
    <property type="match status" value="1"/>
</dbReference>
<sequence>MVFAIIATLIPSLGLGLLSFRQNEAQISDNVTRELRTLTSDASREVELWIDKRAHEVRVSSTSSAVIDGLSAIARPQTKIRANSATKNPQALAHYLRSVQAKLDTLRELTVVDANGQVVASSGVTAATVTLPNEWPPNSLTEGLVIIPPHWDERYTTATLSIAVPVLSYDNLLMGALVAVLDLRTLQPHLKSPMKSPPGEVLLLDQEGRILVSSQIDADKLKQLDGPVLRRLQAQPGESLVFQGMTHREVIGLADVPENLPVTIVAERDRAEVYSTWVELRDMFLALVGALVIVVAAVAFQLGRSIVGPLQRLIGAADRIAGGDLEVRLTATRNDELGHLTQVFNQMADRLRHSHAEIMAANQAMQQQNQVLETLSITDSLTGLYNRSKLDAILSDELARFKRTHREFTLLMMDIDYFKTLNDTYGHITGDEILTAVARILIQSIRSIDYAARYGGDEFIIILVETSTDQALKTAERIRSQVENMRYSANDSIIAVTVSIGVVQCQSGDMTPTAVFARADSALYEAKHAGRNRAFCVS</sequence>
<dbReference type="AlphaFoldDB" id="A0A1W6STA0"/>
<dbReference type="Pfam" id="PF00990">
    <property type="entry name" value="GGDEF"/>
    <property type="match status" value="1"/>
</dbReference>
<keyword evidence="12" id="KW-1185">Reference proteome</keyword>
<dbReference type="InterPro" id="IPR033479">
    <property type="entry name" value="dCache_1"/>
</dbReference>
<dbReference type="InterPro" id="IPR003660">
    <property type="entry name" value="HAMP_dom"/>
</dbReference>
<keyword evidence="4 8" id="KW-0812">Transmembrane</keyword>
<evidence type="ECO:0000256" key="5">
    <source>
        <dbReference type="ARBA" id="ARBA00022989"/>
    </source>
</evidence>
<dbReference type="eggNOG" id="COG3706">
    <property type="taxonomic scope" value="Bacteria"/>
</dbReference>
<dbReference type="KEGG" id="nlc:EBAPG3_005305"/>
<comment type="subcellular location">
    <subcellularLocation>
        <location evidence="1">Cell membrane</location>
        <topology evidence="1">Multi-pass membrane protein</topology>
    </subcellularLocation>
</comment>
<dbReference type="CDD" id="cd06225">
    <property type="entry name" value="HAMP"/>
    <property type="match status" value="1"/>
</dbReference>
<dbReference type="Pfam" id="PF02743">
    <property type="entry name" value="dCache_1"/>
    <property type="match status" value="1"/>
</dbReference>
<dbReference type="GO" id="GO:0043709">
    <property type="term" value="P:cell adhesion involved in single-species biofilm formation"/>
    <property type="evidence" value="ECO:0007669"/>
    <property type="project" value="TreeGrafter"/>
</dbReference>
<dbReference type="Gene3D" id="6.10.340.10">
    <property type="match status" value="1"/>
</dbReference>
<evidence type="ECO:0000256" key="2">
    <source>
        <dbReference type="ARBA" id="ARBA00012528"/>
    </source>
</evidence>
<evidence type="ECO:0000256" key="3">
    <source>
        <dbReference type="ARBA" id="ARBA00022475"/>
    </source>
</evidence>
<evidence type="ECO:0000259" key="10">
    <source>
        <dbReference type="PROSITE" id="PS50887"/>
    </source>
</evidence>
<keyword evidence="6 8" id="KW-0472">Membrane</keyword>
<evidence type="ECO:0000313" key="12">
    <source>
        <dbReference type="Proteomes" id="UP000012179"/>
    </source>
</evidence>
<dbReference type="Pfam" id="PF00672">
    <property type="entry name" value="HAMP"/>
    <property type="match status" value="1"/>
</dbReference>
<dbReference type="Gene3D" id="3.30.450.20">
    <property type="entry name" value="PAS domain"/>
    <property type="match status" value="1"/>
</dbReference>